<feature type="non-terminal residue" evidence="1">
    <location>
        <position position="200"/>
    </location>
</feature>
<keyword evidence="2" id="KW-1185">Reference proteome</keyword>
<name>A0ABR3EKD5_9AGAR</name>
<accession>A0ABR3EKD5</accession>
<sequence length="200" mass="22692">MTPTTEVSSVVRPFVQHVLSTPGLLLDAEKISGADIAQHLSSLDRMLRKWLKEYRKDVDVLITDAFMDALKHIKRELATVADGDVGKIPRPDGFAIFLDPEYSDSNGDCSYDDWAVGSSILKVQDDHNISSGSESEDESSTRDINDGPTTHHEWFWFHKWMTPTDTTIKDYVKEQVVKRLNCAIAYKDQRPQQLKRINLA</sequence>
<dbReference type="EMBL" id="JBAHYK010003666">
    <property type="protein sequence ID" value="KAL0563313.1"/>
    <property type="molecule type" value="Genomic_DNA"/>
</dbReference>
<organism evidence="1 2">
    <name type="scientific">Marasmius crinis-equi</name>
    <dbReference type="NCBI Taxonomy" id="585013"/>
    <lineage>
        <taxon>Eukaryota</taxon>
        <taxon>Fungi</taxon>
        <taxon>Dikarya</taxon>
        <taxon>Basidiomycota</taxon>
        <taxon>Agaricomycotina</taxon>
        <taxon>Agaricomycetes</taxon>
        <taxon>Agaricomycetidae</taxon>
        <taxon>Agaricales</taxon>
        <taxon>Marasmiineae</taxon>
        <taxon>Marasmiaceae</taxon>
        <taxon>Marasmius</taxon>
    </lineage>
</organism>
<proteinExistence type="predicted"/>
<comment type="caution">
    <text evidence="1">The sequence shown here is derived from an EMBL/GenBank/DDBJ whole genome shotgun (WGS) entry which is preliminary data.</text>
</comment>
<evidence type="ECO:0000313" key="1">
    <source>
        <dbReference type="EMBL" id="KAL0563313.1"/>
    </source>
</evidence>
<reference evidence="1 2" key="1">
    <citation type="submission" date="2024-02" db="EMBL/GenBank/DDBJ databases">
        <title>A draft genome for the cacao thread blight pathogen Marasmius crinis-equi.</title>
        <authorList>
            <person name="Cohen S.P."/>
            <person name="Baruah I.K."/>
            <person name="Amoako-Attah I."/>
            <person name="Bukari Y."/>
            <person name="Meinhardt L.W."/>
            <person name="Bailey B.A."/>
        </authorList>
    </citation>
    <scope>NUCLEOTIDE SEQUENCE [LARGE SCALE GENOMIC DNA]</scope>
    <source>
        <strain evidence="1 2">GH-76</strain>
    </source>
</reference>
<dbReference type="Proteomes" id="UP001465976">
    <property type="component" value="Unassembled WGS sequence"/>
</dbReference>
<evidence type="ECO:0000313" key="2">
    <source>
        <dbReference type="Proteomes" id="UP001465976"/>
    </source>
</evidence>
<protein>
    <submittedName>
        <fullName evidence="1">Uncharacterized protein</fullName>
    </submittedName>
</protein>
<gene>
    <name evidence="1" type="ORF">V5O48_018758</name>
</gene>